<comment type="caution">
    <text evidence="2">The sequence shown here is derived from an EMBL/GenBank/DDBJ whole genome shotgun (WGS) entry which is preliminary data.</text>
</comment>
<keyword evidence="1" id="KW-0472">Membrane</keyword>
<accession>A0A4V3WKQ2</accession>
<feature type="transmembrane region" description="Helical" evidence="1">
    <location>
        <begin position="180"/>
        <end position="201"/>
    </location>
</feature>
<dbReference type="AlphaFoldDB" id="A0A4V3WKQ2"/>
<dbReference type="Proteomes" id="UP000306102">
    <property type="component" value="Unassembled WGS sequence"/>
</dbReference>
<feature type="transmembrane region" description="Helical" evidence="1">
    <location>
        <begin position="129"/>
        <end position="147"/>
    </location>
</feature>
<evidence type="ECO:0000313" key="3">
    <source>
        <dbReference type="Proteomes" id="UP000306102"/>
    </source>
</evidence>
<protein>
    <submittedName>
        <fullName evidence="2">Uncharacterized protein</fullName>
    </submittedName>
</protein>
<keyword evidence="3" id="KW-1185">Reference proteome</keyword>
<proteinExistence type="predicted"/>
<dbReference type="STRING" id="542762.A0A4V3WKQ2"/>
<keyword evidence="1" id="KW-0812">Transmembrane</keyword>
<name>A0A4V3WKQ2_CAMSN</name>
<evidence type="ECO:0000256" key="1">
    <source>
        <dbReference type="SAM" id="Phobius"/>
    </source>
</evidence>
<feature type="transmembrane region" description="Helical" evidence="1">
    <location>
        <begin position="153"/>
        <end position="173"/>
    </location>
</feature>
<organism evidence="2 3">
    <name type="scientific">Camellia sinensis var. sinensis</name>
    <name type="common">China tea</name>
    <dbReference type="NCBI Taxonomy" id="542762"/>
    <lineage>
        <taxon>Eukaryota</taxon>
        <taxon>Viridiplantae</taxon>
        <taxon>Streptophyta</taxon>
        <taxon>Embryophyta</taxon>
        <taxon>Tracheophyta</taxon>
        <taxon>Spermatophyta</taxon>
        <taxon>Magnoliopsida</taxon>
        <taxon>eudicotyledons</taxon>
        <taxon>Gunneridae</taxon>
        <taxon>Pentapetalae</taxon>
        <taxon>asterids</taxon>
        <taxon>Ericales</taxon>
        <taxon>Theaceae</taxon>
        <taxon>Camellia</taxon>
    </lineage>
</organism>
<dbReference type="EMBL" id="SDRB02011347">
    <property type="protein sequence ID" value="THG01707.1"/>
    <property type="molecule type" value="Genomic_DNA"/>
</dbReference>
<keyword evidence="1" id="KW-1133">Transmembrane helix</keyword>
<sequence>MQSKSQQQKQQEQHPWQIKVHAKYKLFDFKFNATNTLPTSNSSPFPINLNLNLSLCPSVFQFKKKSDPQLPLPRKGKSFKSKFLRFLGKIRPPHTKKKASSVKQISNLGHPEPHFPVNQPRQFSHEEPVFVSSIVIGIIAFLSQLISQKDHKGIILCSLIILLYLSSIFKKLVTMRTRNVLVIVIVAMLSCATGVYLSNIFKISEGYVSDCVWKALNYSLKLFSFFAQVIHSRFSQYVGDQRGDDYWVT</sequence>
<reference evidence="2 3" key="1">
    <citation type="journal article" date="2018" name="Proc. Natl. Acad. Sci. U.S.A.">
        <title>Draft genome sequence of Camellia sinensis var. sinensis provides insights into the evolution of the tea genome and tea quality.</title>
        <authorList>
            <person name="Wei C."/>
            <person name="Yang H."/>
            <person name="Wang S."/>
            <person name="Zhao J."/>
            <person name="Liu C."/>
            <person name="Gao L."/>
            <person name="Xia E."/>
            <person name="Lu Y."/>
            <person name="Tai Y."/>
            <person name="She G."/>
            <person name="Sun J."/>
            <person name="Cao H."/>
            <person name="Tong W."/>
            <person name="Gao Q."/>
            <person name="Li Y."/>
            <person name="Deng W."/>
            <person name="Jiang X."/>
            <person name="Wang W."/>
            <person name="Chen Q."/>
            <person name="Zhang S."/>
            <person name="Li H."/>
            <person name="Wu J."/>
            <person name="Wang P."/>
            <person name="Li P."/>
            <person name="Shi C."/>
            <person name="Zheng F."/>
            <person name="Jian J."/>
            <person name="Huang B."/>
            <person name="Shan D."/>
            <person name="Shi M."/>
            <person name="Fang C."/>
            <person name="Yue Y."/>
            <person name="Li F."/>
            <person name="Li D."/>
            <person name="Wei S."/>
            <person name="Han B."/>
            <person name="Jiang C."/>
            <person name="Yin Y."/>
            <person name="Xia T."/>
            <person name="Zhang Z."/>
            <person name="Bennetzen J.L."/>
            <person name="Zhao S."/>
            <person name="Wan X."/>
        </authorList>
    </citation>
    <scope>NUCLEOTIDE SEQUENCE [LARGE SCALE GENOMIC DNA]</scope>
    <source>
        <strain evidence="3">cv. Shuchazao</strain>
        <tissue evidence="2">Leaf</tissue>
    </source>
</reference>
<evidence type="ECO:0000313" key="2">
    <source>
        <dbReference type="EMBL" id="THG01707.1"/>
    </source>
</evidence>
<gene>
    <name evidence="2" type="ORF">TEA_023495</name>
</gene>